<feature type="domain" description="WASH complex subunit 4 N-terminal" evidence="3">
    <location>
        <begin position="77"/>
        <end position="641"/>
    </location>
</feature>
<dbReference type="GO" id="GO:0005768">
    <property type="term" value="C:endosome"/>
    <property type="evidence" value="ECO:0007669"/>
    <property type="project" value="TreeGrafter"/>
</dbReference>
<dbReference type="PANTHER" id="PTHR31409">
    <property type="entry name" value="WASH COMPLEX SUBUNIT 4"/>
    <property type="match status" value="1"/>
</dbReference>
<organism evidence="5 6">
    <name type="scientific">Cervus elaphus hippelaphus</name>
    <name type="common">European red deer</name>
    <dbReference type="NCBI Taxonomy" id="46360"/>
    <lineage>
        <taxon>Eukaryota</taxon>
        <taxon>Metazoa</taxon>
        <taxon>Chordata</taxon>
        <taxon>Craniata</taxon>
        <taxon>Vertebrata</taxon>
        <taxon>Euteleostomi</taxon>
        <taxon>Mammalia</taxon>
        <taxon>Eutheria</taxon>
        <taxon>Laurasiatheria</taxon>
        <taxon>Artiodactyla</taxon>
        <taxon>Ruminantia</taxon>
        <taxon>Pecora</taxon>
        <taxon>Cervidae</taxon>
        <taxon>Cervinae</taxon>
        <taxon>Cervus</taxon>
    </lineage>
</organism>
<feature type="non-terminal residue" evidence="5">
    <location>
        <position position="1"/>
    </location>
</feature>
<dbReference type="InterPro" id="IPR028191">
    <property type="entry name" value="WASH-4_N"/>
</dbReference>
<dbReference type="GO" id="GO:0071203">
    <property type="term" value="C:WASH complex"/>
    <property type="evidence" value="ECO:0007669"/>
    <property type="project" value="InterPro"/>
</dbReference>
<evidence type="ECO:0008006" key="7">
    <source>
        <dbReference type="Google" id="ProtNLM"/>
    </source>
</evidence>
<gene>
    <name evidence="5" type="ORF">Celaphus_00011817</name>
</gene>
<proteinExistence type="predicted"/>
<dbReference type="Pfam" id="PF14746">
    <property type="entry name" value="WASH-7_C"/>
    <property type="match status" value="1"/>
</dbReference>
<sequence length="1088" mass="125652">ASSPAGPRERGRGRSRKSRAATAAGVRPPSQPRLVWAVTVGGAGVMAVETLSPDWEFDRVDDGSQKIHAEVQLKNYGKFLEEYTSQLRRIEDALDDSIGDVWDFNLDPIALKLLPYEQSSLLELIKTENKVLNKVITVYAALCCEIKKLKYEAETKFYNGLLFYGEGATDSSMVEGDCQIQMGRFISFLQELSCFVTRCYEVVMNVVHQLAALYISNKIAPKIIETTGVHFQTMYEHLGELLTVLLTLDEIIDNHIMLKDHWTMYKRLLKSVHHNPSKFGIQEEKLKPFEKFLLKLEGQLLDGMIFQACIEQQFDSLNGGVSVSKNSTFAEEFAHSIRSIFANVEARLGEPSEIDQRDKYVGVCGLFVLHFQIFRTVDKKFYKSLLDICKKVPAITLTANIIWFPDKFLIQKIPAAAKLLDKKSLQAIKIHRETFLQQKAQSLTKDVQSYYVFVSSWMMKMESILSKEQRMDKFAEDLTSRCNVFIQGFLYAYSISTIIKTTMNLYMSMQKPMTKTSVKALCRLVELLKAIEHMFYRRSMVVADSVSHITQHLQHQALNSISVAKKRVISDKKYSEQRLDVLSALVLAENTLNGPSTKQRRLIVSLALSVGTQMKTFKDEELFPLQVVMKKLDLISELRESQTTLYALENKTQLLLRKYMFSALRDCVPAMMHARHLESYEILLDCYDKEIMEILNEHLLDKLCKEIEKDLRLSVHTHLKLDDRNPFKVGMKDLALFFSLNPIRFFNRFIDIRAYVTHYLDKTFYNLTTVALHDWATYSEMRNLATQRYGLVMTEAHLPSQTLEQGLDVLEIMRNIHIFVSRYLYNLNNQIFIERTSNNKHLNTINIRHIANSIRTHGTGIMNTTVNFTYQFLKKKFYIFSQFMYDEHIKSRLIKDIRFFREIKDQNDHKYPFERAEKFNRGIRKLGITPEGQSYLDQFRQLISQIGNAMGYVRMIRSGGLHCSSNAIRFVPDLEDIVNFEELVKEEGLAEETLKAARHLDSVLSDHTRNSAEGTEYFKMLVDVFAPEFRRPKNIHLRNFYIIVPPLTLNFVEHSISCKEKLNKKNKIGAAFTDDGFAMGKLNEILFP</sequence>
<feature type="domain" description="WASH complex subunit 7 central" evidence="2">
    <location>
        <begin position="648"/>
        <end position="975"/>
    </location>
</feature>
<dbReference type="GO" id="GO:0016197">
    <property type="term" value="P:endosomal transport"/>
    <property type="evidence" value="ECO:0007669"/>
    <property type="project" value="TreeGrafter"/>
</dbReference>
<keyword evidence="6" id="KW-1185">Reference proteome</keyword>
<dbReference type="GO" id="GO:0007032">
    <property type="term" value="P:endosome organization"/>
    <property type="evidence" value="ECO:0007669"/>
    <property type="project" value="TreeGrafter"/>
</dbReference>
<evidence type="ECO:0000313" key="5">
    <source>
        <dbReference type="EMBL" id="OWK16747.1"/>
    </source>
</evidence>
<protein>
    <recommendedName>
        <fullName evidence="7">WASH complex subunit 4</fullName>
    </recommendedName>
</protein>
<dbReference type="PANTHER" id="PTHR31409:SF0">
    <property type="entry name" value="WASH COMPLEX SUBUNIT 4"/>
    <property type="match status" value="1"/>
</dbReference>
<dbReference type="Pfam" id="PF14745">
    <property type="entry name" value="WASH-4_N"/>
    <property type="match status" value="1"/>
</dbReference>
<dbReference type="InterPro" id="IPR028282">
    <property type="entry name" value="WASH-7_central"/>
</dbReference>
<evidence type="ECO:0000259" key="4">
    <source>
        <dbReference type="Pfam" id="PF14746"/>
    </source>
</evidence>
<dbReference type="InterPro" id="IPR027307">
    <property type="entry name" value="WASH7"/>
</dbReference>
<feature type="region of interest" description="Disordered" evidence="1">
    <location>
        <begin position="1"/>
        <end position="27"/>
    </location>
</feature>
<dbReference type="AlphaFoldDB" id="A0A212DER8"/>
<feature type="domain" description="WASH complex subunit 7 C-terminal" evidence="4">
    <location>
        <begin position="993"/>
        <end position="1080"/>
    </location>
</feature>
<reference evidence="5 6" key="1">
    <citation type="journal article" date="2018" name="Mol. Genet. Genomics">
        <title>The red deer Cervus elaphus genome CerEla1.0: sequencing, annotating, genes, and chromosomes.</title>
        <authorList>
            <person name="Bana N.A."/>
            <person name="Nyiri A."/>
            <person name="Nagy J."/>
            <person name="Frank K."/>
            <person name="Nagy T."/>
            <person name="Steger V."/>
            <person name="Schiller M."/>
            <person name="Lakatos P."/>
            <person name="Sugar L."/>
            <person name="Horn P."/>
            <person name="Barta E."/>
            <person name="Orosz L."/>
        </authorList>
    </citation>
    <scope>NUCLEOTIDE SEQUENCE [LARGE SCALE GENOMIC DNA]</scope>
    <source>
        <strain evidence="5">Hungarian</strain>
    </source>
</reference>
<evidence type="ECO:0000313" key="6">
    <source>
        <dbReference type="Proteomes" id="UP000242450"/>
    </source>
</evidence>
<dbReference type="EMBL" id="MKHE01000003">
    <property type="protein sequence ID" value="OWK16747.1"/>
    <property type="molecule type" value="Genomic_DNA"/>
</dbReference>
<accession>A0A212DER8</accession>
<dbReference type="Pfam" id="PF14744">
    <property type="entry name" value="WASH-7_mid"/>
    <property type="match status" value="1"/>
</dbReference>
<name>A0A212DER8_CEREH</name>
<dbReference type="InterPro" id="IPR028283">
    <property type="entry name" value="WASH-7_C"/>
</dbReference>
<evidence type="ECO:0000256" key="1">
    <source>
        <dbReference type="SAM" id="MobiDB-lite"/>
    </source>
</evidence>
<comment type="caution">
    <text evidence="5">The sequence shown here is derived from an EMBL/GenBank/DDBJ whole genome shotgun (WGS) entry which is preliminary data.</text>
</comment>
<evidence type="ECO:0000259" key="2">
    <source>
        <dbReference type="Pfam" id="PF14744"/>
    </source>
</evidence>
<dbReference type="OrthoDB" id="10261210at2759"/>
<evidence type="ECO:0000259" key="3">
    <source>
        <dbReference type="Pfam" id="PF14745"/>
    </source>
</evidence>
<dbReference type="Proteomes" id="UP000242450">
    <property type="component" value="Chromosome 3"/>
</dbReference>